<sequence length="415" mass="43625">MARGARALGERVGHNDTVNDAQMTSENIELVPLQEDDSTRRIPIVSWRIVTAVLAVLAMVAILFWIPVPFVVNSPGPTFNVLGSDKGVPMLQIEGTDPATGEPIQQDEPQSTSYKAPAKPGQGQLRMVTVSESGNPQSRLNFAQLIAAYFDPHSKIVDYESVYPEGMTQERSSTAQLAMMRNSQTTSQVAALEYLGWEVPATVTIEGAVDGTNAEGIVQQGDILRAITTPDGVRHEITSAATPFALMRSVPAGSTMTLTIEREGATQDVSFASVAASATESGSKLGVYLSVDPALPVDITVNIDGVGGPSAGMMFSLSIIDRLTPGDMTGGNVIAGTGTMSYDGQVGGIGGIQQKLWGAHRDGAQWFLAPSENCNEVVGHVPDGLRVVSVSTLDEAVNAVRSIADGTGDALPTCQ</sequence>
<dbReference type="GO" id="GO:0030163">
    <property type="term" value="P:protein catabolic process"/>
    <property type="evidence" value="ECO:0007669"/>
    <property type="project" value="InterPro"/>
</dbReference>
<gene>
    <name evidence="4" type="ORF">FOC40_04345</name>
</gene>
<evidence type="ECO:0000256" key="1">
    <source>
        <dbReference type="SAM" id="MobiDB-lite"/>
    </source>
</evidence>
<protein>
    <submittedName>
        <fullName evidence="4">Peptidase S16</fullName>
    </submittedName>
</protein>
<dbReference type="Proteomes" id="UP000424490">
    <property type="component" value="Chromosome"/>
</dbReference>
<dbReference type="AlphaFoldDB" id="A0A857A9J3"/>
<dbReference type="SUPFAM" id="SSF54211">
    <property type="entry name" value="Ribosomal protein S5 domain 2-like"/>
    <property type="match status" value="1"/>
</dbReference>
<keyword evidence="2" id="KW-0812">Transmembrane</keyword>
<dbReference type="PANTHER" id="PTHR10046">
    <property type="entry name" value="ATP DEPENDENT LON PROTEASE FAMILY MEMBER"/>
    <property type="match status" value="1"/>
</dbReference>
<keyword evidence="2" id="KW-0472">Membrane</keyword>
<proteinExistence type="predicted"/>
<organism evidence="4 5">
    <name type="scientific">Schaalia odontolytica</name>
    <dbReference type="NCBI Taxonomy" id="1660"/>
    <lineage>
        <taxon>Bacteria</taxon>
        <taxon>Bacillati</taxon>
        <taxon>Actinomycetota</taxon>
        <taxon>Actinomycetes</taxon>
        <taxon>Actinomycetales</taxon>
        <taxon>Actinomycetaceae</taxon>
        <taxon>Schaalia</taxon>
    </lineage>
</organism>
<dbReference type="GO" id="GO:0006508">
    <property type="term" value="P:proteolysis"/>
    <property type="evidence" value="ECO:0007669"/>
    <property type="project" value="InterPro"/>
</dbReference>
<feature type="transmembrane region" description="Helical" evidence="2">
    <location>
        <begin position="49"/>
        <end position="72"/>
    </location>
</feature>
<dbReference type="SUPFAM" id="SSF50156">
    <property type="entry name" value="PDZ domain-like"/>
    <property type="match status" value="1"/>
</dbReference>
<evidence type="ECO:0000313" key="5">
    <source>
        <dbReference type="Proteomes" id="UP000424490"/>
    </source>
</evidence>
<dbReference type="InterPro" id="IPR014721">
    <property type="entry name" value="Ribsml_uS5_D2-typ_fold_subgr"/>
</dbReference>
<accession>A0A857A9J3</accession>
<name>A0A857A9J3_9ACTO</name>
<dbReference type="GO" id="GO:0004176">
    <property type="term" value="F:ATP-dependent peptidase activity"/>
    <property type="evidence" value="ECO:0007669"/>
    <property type="project" value="InterPro"/>
</dbReference>
<dbReference type="Pfam" id="PF05362">
    <property type="entry name" value="Lon_C"/>
    <property type="match status" value="1"/>
</dbReference>
<evidence type="ECO:0000256" key="2">
    <source>
        <dbReference type="SAM" id="Phobius"/>
    </source>
</evidence>
<evidence type="ECO:0000313" key="4">
    <source>
        <dbReference type="EMBL" id="QGS10713.1"/>
    </source>
</evidence>
<dbReference type="Gene3D" id="3.30.230.10">
    <property type="match status" value="1"/>
</dbReference>
<keyword evidence="2" id="KW-1133">Transmembrane helix</keyword>
<reference evidence="4 5" key="1">
    <citation type="submission" date="2019-11" db="EMBL/GenBank/DDBJ databases">
        <title>FDA dAtabase for Regulatory Grade micrObial Sequences (FDA-ARGOS): Supporting development and validation of Infectious Disease Dx tests.</title>
        <authorList>
            <person name="Stonesifer R."/>
            <person name="Tallon L."/>
            <person name="Sadzewicz L."/>
            <person name="Vavikolanu K."/>
            <person name="Mehta A."/>
            <person name="Aluvathingal J."/>
            <person name="Nadendla S."/>
            <person name="Myers T."/>
            <person name="Yan Y."/>
            <person name="Sichtig H."/>
        </authorList>
    </citation>
    <scope>NUCLEOTIDE SEQUENCE [LARGE SCALE GENOMIC DNA]</scope>
    <source>
        <strain evidence="4 5">FDAARGOS_732</strain>
    </source>
</reference>
<dbReference type="InterPro" id="IPR027065">
    <property type="entry name" value="Lon_Prtase"/>
</dbReference>
<dbReference type="GO" id="GO:0004252">
    <property type="term" value="F:serine-type endopeptidase activity"/>
    <property type="evidence" value="ECO:0007669"/>
    <property type="project" value="InterPro"/>
</dbReference>
<dbReference type="InterPro" id="IPR008269">
    <property type="entry name" value="Lon_proteolytic"/>
</dbReference>
<dbReference type="InterPro" id="IPR036034">
    <property type="entry name" value="PDZ_sf"/>
</dbReference>
<evidence type="ECO:0000259" key="3">
    <source>
        <dbReference type="Pfam" id="PF05362"/>
    </source>
</evidence>
<dbReference type="EMBL" id="CP046315">
    <property type="protein sequence ID" value="QGS10713.1"/>
    <property type="molecule type" value="Genomic_DNA"/>
</dbReference>
<feature type="region of interest" description="Disordered" evidence="1">
    <location>
        <begin position="92"/>
        <end position="121"/>
    </location>
</feature>
<dbReference type="InterPro" id="IPR020568">
    <property type="entry name" value="Ribosomal_Su5_D2-typ_SF"/>
</dbReference>
<feature type="domain" description="Lon proteolytic" evidence="3">
    <location>
        <begin position="307"/>
        <end position="398"/>
    </location>
</feature>
<dbReference type="GO" id="GO:0005524">
    <property type="term" value="F:ATP binding"/>
    <property type="evidence" value="ECO:0007669"/>
    <property type="project" value="InterPro"/>
</dbReference>